<dbReference type="Gene3D" id="1.10.10.10">
    <property type="entry name" value="Winged helix-like DNA-binding domain superfamily/Winged helix DNA-binding domain"/>
    <property type="match status" value="1"/>
</dbReference>
<evidence type="ECO:0000259" key="4">
    <source>
        <dbReference type="PROSITE" id="PS50949"/>
    </source>
</evidence>
<evidence type="ECO:0000313" key="5">
    <source>
        <dbReference type="EMBL" id="MEV0708011.1"/>
    </source>
</evidence>
<reference evidence="5 6" key="1">
    <citation type="submission" date="2024-06" db="EMBL/GenBank/DDBJ databases">
        <title>The Natural Products Discovery Center: Release of the First 8490 Sequenced Strains for Exploring Actinobacteria Biosynthetic Diversity.</title>
        <authorList>
            <person name="Kalkreuter E."/>
            <person name="Kautsar S.A."/>
            <person name="Yang D."/>
            <person name="Bader C.D."/>
            <person name="Teijaro C.N."/>
            <person name="Fluegel L."/>
            <person name="Davis C.M."/>
            <person name="Simpson J.R."/>
            <person name="Lauterbach L."/>
            <person name="Steele A.D."/>
            <person name="Gui C."/>
            <person name="Meng S."/>
            <person name="Li G."/>
            <person name="Viehrig K."/>
            <person name="Ye F."/>
            <person name="Su P."/>
            <person name="Kiefer A.F."/>
            <person name="Nichols A."/>
            <person name="Cepeda A.J."/>
            <person name="Yan W."/>
            <person name="Fan B."/>
            <person name="Jiang Y."/>
            <person name="Adhikari A."/>
            <person name="Zheng C.-J."/>
            <person name="Schuster L."/>
            <person name="Cowan T.M."/>
            <person name="Smanski M.J."/>
            <person name="Chevrette M.G."/>
            <person name="De Carvalho L.P.S."/>
            <person name="Shen B."/>
        </authorList>
    </citation>
    <scope>NUCLEOTIDE SEQUENCE [LARGE SCALE GENOMIC DNA]</scope>
    <source>
        <strain evidence="5 6">NPDC050403</strain>
    </source>
</reference>
<keyword evidence="2" id="KW-0238">DNA-binding</keyword>
<accession>A0ABV3FRG2</accession>
<evidence type="ECO:0000313" key="6">
    <source>
        <dbReference type="Proteomes" id="UP001551695"/>
    </source>
</evidence>
<protein>
    <submittedName>
        <fullName evidence="5">GntR family transcriptional regulator</fullName>
    </submittedName>
</protein>
<dbReference type="PANTHER" id="PTHR43537">
    <property type="entry name" value="TRANSCRIPTIONAL REGULATOR, GNTR FAMILY"/>
    <property type="match status" value="1"/>
</dbReference>
<dbReference type="RefSeq" id="WP_109525766.1">
    <property type="nucleotide sequence ID" value="NZ_JBEXKW010000046.1"/>
</dbReference>
<dbReference type="InterPro" id="IPR000524">
    <property type="entry name" value="Tscrpt_reg_HTH_GntR"/>
</dbReference>
<keyword evidence="3" id="KW-0804">Transcription</keyword>
<evidence type="ECO:0000256" key="3">
    <source>
        <dbReference type="ARBA" id="ARBA00023163"/>
    </source>
</evidence>
<dbReference type="SMART" id="SM00895">
    <property type="entry name" value="FCD"/>
    <property type="match status" value="1"/>
</dbReference>
<dbReference type="SMART" id="SM00345">
    <property type="entry name" value="HTH_GNTR"/>
    <property type="match status" value="1"/>
</dbReference>
<dbReference type="PANTHER" id="PTHR43537:SF5">
    <property type="entry name" value="UXU OPERON TRANSCRIPTIONAL REGULATOR"/>
    <property type="match status" value="1"/>
</dbReference>
<gene>
    <name evidence="5" type="ORF">AB0I48_10635</name>
</gene>
<dbReference type="PROSITE" id="PS50949">
    <property type="entry name" value="HTH_GNTR"/>
    <property type="match status" value="1"/>
</dbReference>
<dbReference type="InterPro" id="IPR008920">
    <property type="entry name" value="TF_FadR/GntR_C"/>
</dbReference>
<feature type="domain" description="HTH gntR-type" evidence="4">
    <location>
        <begin position="6"/>
        <end position="73"/>
    </location>
</feature>
<dbReference type="Proteomes" id="UP001551695">
    <property type="component" value="Unassembled WGS sequence"/>
</dbReference>
<evidence type="ECO:0000256" key="2">
    <source>
        <dbReference type="ARBA" id="ARBA00023125"/>
    </source>
</evidence>
<evidence type="ECO:0000256" key="1">
    <source>
        <dbReference type="ARBA" id="ARBA00023015"/>
    </source>
</evidence>
<organism evidence="5 6">
    <name type="scientific">Nocardia aurea</name>
    <dbReference type="NCBI Taxonomy" id="2144174"/>
    <lineage>
        <taxon>Bacteria</taxon>
        <taxon>Bacillati</taxon>
        <taxon>Actinomycetota</taxon>
        <taxon>Actinomycetes</taxon>
        <taxon>Mycobacteriales</taxon>
        <taxon>Nocardiaceae</taxon>
        <taxon>Nocardia</taxon>
    </lineage>
</organism>
<dbReference type="Pfam" id="PF07729">
    <property type="entry name" value="FCD"/>
    <property type="match status" value="1"/>
</dbReference>
<keyword evidence="1" id="KW-0805">Transcription regulation</keyword>
<keyword evidence="6" id="KW-1185">Reference proteome</keyword>
<proteinExistence type="predicted"/>
<dbReference type="InterPro" id="IPR011711">
    <property type="entry name" value="GntR_C"/>
</dbReference>
<dbReference type="Pfam" id="PF00392">
    <property type="entry name" value="GntR"/>
    <property type="match status" value="1"/>
</dbReference>
<dbReference type="EMBL" id="JBFAKC010000004">
    <property type="protein sequence ID" value="MEV0708011.1"/>
    <property type="molecule type" value="Genomic_DNA"/>
</dbReference>
<name>A0ABV3FRG2_9NOCA</name>
<comment type="caution">
    <text evidence="5">The sequence shown here is derived from an EMBL/GenBank/DDBJ whole genome shotgun (WGS) entry which is preliminary data.</text>
</comment>
<dbReference type="Gene3D" id="1.20.120.530">
    <property type="entry name" value="GntR ligand-binding domain-like"/>
    <property type="match status" value="1"/>
</dbReference>
<dbReference type="SUPFAM" id="SSF46785">
    <property type="entry name" value="Winged helix' DNA-binding domain"/>
    <property type="match status" value="1"/>
</dbReference>
<dbReference type="InterPro" id="IPR036388">
    <property type="entry name" value="WH-like_DNA-bd_sf"/>
</dbReference>
<dbReference type="InterPro" id="IPR036390">
    <property type="entry name" value="WH_DNA-bd_sf"/>
</dbReference>
<dbReference type="SUPFAM" id="SSF48008">
    <property type="entry name" value="GntR ligand-binding domain-like"/>
    <property type="match status" value="1"/>
</dbReference>
<sequence length="227" mass="24691">MKPLRHSLVDGVHEILTSRLFSGDIAPGSSLNIDALARELEVSQTPIREALARLAATGLVVRVAHMGYRAAELVSDEQMSEILDARLAVEPTLARLAAGRTTASFLDELDRSVRSLEARIAGELSQSSNEVLEQSEDFHNLIATQSGNRFLSNAHGTITGHSRRFQLMGVAGRSDHVEVFHEHGLILDALRGADPDRAEAAMRCHIQAIRERTLQDLGAISEPECAS</sequence>